<evidence type="ECO:0008006" key="2">
    <source>
        <dbReference type="Google" id="ProtNLM"/>
    </source>
</evidence>
<gene>
    <name evidence="1" type="ORF">SDC9_206813</name>
</gene>
<organism evidence="1">
    <name type="scientific">bioreactor metagenome</name>
    <dbReference type="NCBI Taxonomy" id="1076179"/>
    <lineage>
        <taxon>unclassified sequences</taxon>
        <taxon>metagenomes</taxon>
        <taxon>ecological metagenomes</taxon>
    </lineage>
</organism>
<accession>A0A645J5U6</accession>
<comment type="caution">
    <text evidence="1">The sequence shown here is derived from an EMBL/GenBank/DDBJ whole genome shotgun (WGS) entry which is preliminary data.</text>
</comment>
<proteinExistence type="predicted"/>
<protein>
    <recommendedName>
        <fullName evidence="2">Glycosyl transferase family 1 domain-containing protein</fullName>
    </recommendedName>
</protein>
<name>A0A645J5U6_9ZZZZ</name>
<sequence>MKVPVLASDLPPVKELSFSSECLITPGSVSEWKDALEEIILTRETKQFFMHELPFHKDMARDTANFYEEILT</sequence>
<evidence type="ECO:0000313" key="1">
    <source>
        <dbReference type="EMBL" id="MPN59095.1"/>
    </source>
</evidence>
<dbReference type="AlphaFoldDB" id="A0A645J5U6"/>
<reference evidence="1" key="1">
    <citation type="submission" date="2019-08" db="EMBL/GenBank/DDBJ databases">
        <authorList>
            <person name="Kucharzyk K."/>
            <person name="Murdoch R.W."/>
            <person name="Higgins S."/>
            <person name="Loffler F."/>
        </authorList>
    </citation>
    <scope>NUCLEOTIDE SEQUENCE</scope>
</reference>
<dbReference type="EMBL" id="VSSQ01132697">
    <property type="protein sequence ID" value="MPN59095.1"/>
    <property type="molecule type" value="Genomic_DNA"/>
</dbReference>